<name>A0A833TVB5_JUGRE</name>
<protein>
    <submittedName>
        <fullName evidence="1">Uncharacterized protein</fullName>
    </submittedName>
</protein>
<dbReference type="SUPFAM" id="SSF56219">
    <property type="entry name" value="DNase I-like"/>
    <property type="match status" value="1"/>
</dbReference>
<reference evidence="1" key="2">
    <citation type="submission" date="2020-03" db="EMBL/GenBank/DDBJ databases">
        <title>Walnut 2.0.</title>
        <authorList>
            <person name="Marrano A."/>
            <person name="Britton M."/>
            <person name="Zimin A.V."/>
            <person name="Zaini P.A."/>
            <person name="Workman R."/>
            <person name="Puiu D."/>
            <person name="Bianco L."/>
            <person name="Allen B.J."/>
            <person name="Troggio M."/>
            <person name="Leslie C.A."/>
            <person name="Timp W."/>
            <person name="Dendekar A."/>
            <person name="Salzberg S.L."/>
            <person name="Neale D.B."/>
        </authorList>
    </citation>
    <scope>NUCLEOTIDE SEQUENCE</scope>
    <source>
        <tissue evidence="1">Leaves</tissue>
    </source>
</reference>
<sequence length="135" mass="15698">MQFSGNSFSWCNGHQASARSWVRLDRILLNVEALEAFPDSSFSYLPRTTSDHAPMLINLERIVAPYGYPSFKFQQMWTSHNDFMEMVARNWEENDSGSGLFRLASKLKRLRAALKTWNKLVFGRTQLHISELEEH</sequence>
<dbReference type="InterPro" id="IPR036691">
    <property type="entry name" value="Endo/exonu/phosph_ase_sf"/>
</dbReference>
<dbReference type="Proteomes" id="UP000619265">
    <property type="component" value="Unassembled WGS sequence"/>
</dbReference>
<proteinExistence type="predicted"/>
<dbReference type="AlphaFoldDB" id="A0A833TVB5"/>
<reference evidence="1" key="1">
    <citation type="submission" date="2015-10" db="EMBL/GenBank/DDBJ databases">
        <authorList>
            <person name="Martinez-Garcia P.J."/>
            <person name="Crepeau M.W."/>
            <person name="Puiu D."/>
            <person name="Gonzalez-Ibeas D."/>
            <person name="Whalen J."/>
            <person name="Stevens K."/>
            <person name="Paul R."/>
            <person name="Butterfield T."/>
            <person name="Britton M."/>
            <person name="Reagan R."/>
            <person name="Chakraborty S."/>
            <person name="Walawage S.L."/>
            <person name="Vasquez-Gross H.A."/>
            <person name="Cardeno C."/>
            <person name="Famula R."/>
            <person name="Pratt K."/>
            <person name="Kuruganti S."/>
            <person name="Aradhya M.K."/>
            <person name="Leslie C.A."/>
            <person name="Dandekar A.M."/>
            <person name="Salzberg S.L."/>
            <person name="Wegrzyn J.L."/>
            <person name="Langley C.H."/>
            <person name="Neale D.B."/>
        </authorList>
    </citation>
    <scope>NUCLEOTIDE SEQUENCE</scope>
    <source>
        <tissue evidence="1">Leaves</tissue>
    </source>
</reference>
<comment type="caution">
    <text evidence="1">The sequence shown here is derived from an EMBL/GenBank/DDBJ whole genome shotgun (WGS) entry which is preliminary data.</text>
</comment>
<dbReference type="Gramene" id="Jr14_14400_p2">
    <property type="protein sequence ID" value="cds.Jr14_14400_p2"/>
    <property type="gene ID" value="Jr14_14400"/>
</dbReference>
<dbReference type="Gene3D" id="3.60.10.10">
    <property type="entry name" value="Endonuclease/exonuclease/phosphatase"/>
    <property type="match status" value="1"/>
</dbReference>
<accession>A0A833TVB5</accession>
<dbReference type="EMBL" id="LIHL02000014">
    <property type="protein sequence ID" value="KAF5447259.1"/>
    <property type="molecule type" value="Genomic_DNA"/>
</dbReference>
<dbReference type="PANTHER" id="PTHR33710:SF13">
    <property type="entry name" value="ENDONUCLEASE_EXONUCLEASE_PHOSPHATASE FAMILY PROTEIN"/>
    <property type="match status" value="1"/>
</dbReference>
<dbReference type="PANTHER" id="PTHR33710">
    <property type="entry name" value="BNAC02G09200D PROTEIN"/>
    <property type="match status" value="1"/>
</dbReference>
<organism evidence="1 2">
    <name type="scientific">Juglans regia</name>
    <name type="common">English walnut</name>
    <dbReference type="NCBI Taxonomy" id="51240"/>
    <lineage>
        <taxon>Eukaryota</taxon>
        <taxon>Viridiplantae</taxon>
        <taxon>Streptophyta</taxon>
        <taxon>Embryophyta</taxon>
        <taxon>Tracheophyta</taxon>
        <taxon>Spermatophyta</taxon>
        <taxon>Magnoliopsida</taxon>
        <taxon>eudicotyledons</taxon>
        <taxon>Gunneridae</taxon>
        <taxon>Pentapetalae</taxon>
        <taxon>rosids</taxon>
        <taxon>fabids</taxon>
        <taxon>Fagales</taxon>
        <taxon>Juglandaceae</taxon>
        <taxon>Juglans</taxon>
    </lineage>
</organism>
<evidence type="ECO:0000313" key="2">
    <source>
        <dbReference type="Proteomes" id="UP000619265"/>
    </source>
</evidence>
<evidence type="ECO:0000313" key="1">
    <source>
        <dbReference type="EMBL" id="KAF5447259.1"/>
    </source>
</evidence>
<gene>
    <name evidence="1" type="ORF">F2P56_032827</name>
</gene>